<keyword evidence="1" id="KW-0479">Metal-binding</keyword>
<dbReference type="GO" id="GO:0000921">
    <property type="term" value="P:septin ring assembly"/>
    <property type="evidence" value="ECO:0007669"/>
    <property type="project" value="EnsemblFungi"/>
</dbReference>
<dbReference type="PROSITE" id="PS50089">
    <property type="entry name" value="ZF_RING_2"/>
    <property type="match status" value="1"/>
</dbReference>
<organism evidence="3 4">
    <name type="scientific">Candida glabrata</name>
    <name type="common">Yeast</name>
    <name type="synonym">Torulopsis glabrata</name>
    <dbReference type="NCBI Taxonomy" id="5478"/>
    <lineage>
        <taxon>Eukaryota</taxon>
        <taxon>Fungi</taxon>
        <taxon>Dikarya</taxon>
        <taxon>Ascomycota</taxon>
        <taxon>Saccharomycotina</taxon>
        <taxon>Saccharomycetes</taxon>
        <taxon>Saccharomycetales</taxon>
        <taxon>Saccharomycetaceae</taxon>
        <taxon>Nakaseomyces</taxon>
    </lineage>
</organism>
<evidence type="ECO:0000313" key="3">
    <source>
        <dbReference type="EMBL" id="KTB02622.1"/>
    </source>
</evidence>
<dbReference type="GO" id="GO:0045471">
    <property type="term" value="P:response to ethanol"/>
    <property type="evidence" value="ECO:0007669"/>
    <property type="project" value="EnsemblFungi"/>
</dbReference>
<dbReference type="VEuPathDB" id="FungiDB:GWK60_K07865"/>
<dbReference type="VEuPathDB" id="FungiDB:B1J91_K08052g"/>
<dbReference type="GO" id="GO:0008270">
    <property type="term" value="F:zinc ion binding"/>
    <property type="evidence" value="ECO:0007669"/>
    <property type="project" value="UniProtKB-KW"/>
</dbReference>
<feature type="domain" description="RING-type" evidence="2">
    <location>
        <begin position="6"/>
        <end position="50"/>
    </location>
</feature>
<dbReference type="GO" id="GO:0016567">
    <property type="term" value="P:protein ubiquitination"/>
    <property type="evidence" value="ECO:0007669"/>
    <property type="project" value="EnsemblFungi"/>
</dbReference>
<dbReference type="InterPro" id="IPR011011">
    <property type="entry name" value="Znf_FYVE_PHD"/>
</dbReference>
<dbReference type="EMBL" id="LLZZ01000123">
    <property type="protein sequence ID" value="KTB02622.1"/>
    <property type="molecule type" value="Genomic_DNA"/>
</dbReference>
<dbReference type="InterPro" id="IPR013083">
    <property type="entry name" value="Znf_RING/FYVE/PHD"/>
</dbReference>
<accession>A0A0W0CT98</accession>
<reference evidence="3 4" key="1">
    <citation type="submission" date="2015-10" db="EMBL/GenBank/DDBJ databases">
        <title>Draft genomes sequences of Candida glabrata isolates 1A, 1B, 2A, 2B, 3A and 3B.</title>
        <authorList>
            <person name="Haavelsrud O.E."/>
            <person name="Gaustad P."/>
        </authorList>
    </citation>
    <scope>NUCLEOTIDE SEQUENCE [LARGE SCALE GENOMIC DNA]</scope>
    <source>
        <strain evidence="3">910700640</strain>
    </source>
</reference>
<dbReference type="AlphaFoldDB" id="A0A0W0CT98"/>
<dbReference type="Proteomes" id="UP000054886">
    <property type="component" value="Unassembled WGS sequence"/>
</dbReference>
<dbReference type="SMART" id="SM00184">
    <property type="entry name" value="RING"/>
    <property type="match status" value="1"/>
</dbReference>
<dbReference type="Pfam" id="PF13639">
    <property type="entry name" value="zf-RING_2"/>
    <property type="match status" value="1"/>
</dbReference>
<comment type="caution">
    <text evidence="3">The sequence shown here is derived from an EMBL/GenBank/DDBJ whole genome shotgun (WGS) entry which is preliminary data.</text>
</comment>
<dbReference type="GO" id="GO:0005634">
    <property type="term" value="C:nucleus"/>
    <property type="evidence" value="ECO:0007669"/>
    <property type="project" value="EnsemblFungi"/>
</dbReference>
<dbReference type="InterPro" id="IPR001841">
    <property type="entry name" value="Znf_RING"/>
</dbReference>
<dbReference type="VEuPathDB" id="FungiDB:GVI51_K07909"/>
<name>A0A0W0CT98_CANGB</name>
<keyword evidence="1" id="KW-0863">Zinc-finger</keyword>
<dbReference type="SUPFAM" id="SSF57903">
    <property type="entry name" value="FYVE/PHD zinc finger"/>
    <property type="match status" value="1"/>
</dbReference>
<dbReference type="GO" id="GO:0005737">
    <property type="term" value="C:cytoplasm"/>
    <property type="evidence" value="ECO:0007669"/>
    <property type="project" value="EnsemblFungi"/>
</dbReference>
<dbReference type="VEuPathDB" id="FungiDB:CAGL0K08052g"/>
<sequence>MVSKVCAICLEDICGKSSTSYLKPCGHEYHSDCIRKWHGHAEDLKCPMCRIDAEELVVKLYGCAEKIIDLQKGFALNQVVNHVINTEPDLIDELAVVLDNNLHISELRTDTQVEPEAPPSRPRLLQCGICGDQDDLVLEHYCEECQTLYHGSCLRVLAIETGERTDWCVCVDCRKELISWNDRLVIQNSQLASRDDGSLMYDTNNTMVFEGQLREKNSVRAEQIYRDCYLESLKKTKTNIQKHVRKCLDTYYHSGKIDHMEYTRINKTVSRKLYTLSNYTYSQELNYDHLAKQHIETELGTPLSI</sequence>
<keyword evidence="1" id="KW-0862">Zinc</keyword>
<proteinExistence type="predicted"/>
<evidence type="ECO:0000259" key="2">
    <source>
        <dbReference type="PROSITE" id="PS50089"/>
    </source>
</evidence>
<protein>
    <submittedName>
        <fullName evidence="3">Alcohol-sensitive RING finger protein 1</fullName>
    </submittedName>
</protein>
<dbReference type="Gene3D" id="3.30.40.10">
    <property type="entry name" value="Zinc/RING finger domain, C3HC4 (zinc finger)"/>
    <property type="match status" value="2"/>
</dbReference>
<dbReference type="SUPFAM" id="SSF57850">
    <property type="entry name" value="RING/U-box"/>
    <property type="match status" value="1"/>
</dbReference>
<gene>
    <name evidence="3" type="ORF">AO440_003591</name>
</gene>
<evidence type="ECO:0000313" key="4">
    <source>
        <dbReference type="Proteomes" id="UP000054886"/>
    </source>
</evidence>
<dbReference type="GO" id="GO:0004842">
    <property type="term" value="F:ubiquitin-protein transferase activity"/>
    <property type="evidence" value="ECO:0007669"/>
    <property type="project" value="EnsemblFungi"/>
</dbReference>
<evidence type="ECO:0000256" key="1">
    <source>
        <dbReference type="PROSITE-ProRule" id="PRU00175"/>
    </source>
</evidence>